<reference evidence="10 11" key="1">
    <citation type="submission" date="2024-08" db="EMBL/GenBank/DDBJ databases">
        <authorList>
            <person name="Cucini C."/>
            <person name="Frati F."/>
        </authorList>
    </citation>
    <scope>NUCLEOTIDE SEQUENCE [LARGE SCALE GENOMIC DNA]</scope>
</reference>
<evidence type="ECO:0000313" key="11">
    <source>
        <dbReference type="Proteomes" id="UP001642540"/>
    </source>
</evidence>
<evidence type="ECO:0000259" key="9">
    <source>
        <dbReference type="PROSITE" id="PS50157"/>
    </source>
</evidence>
<feature type="domain" description="C2H2-type" evidence="9">
    <location>
        <begin position="22"/>
        <end position="44"/>
    </location>
</feature>
<evidence type="ECO:0000256" key="4">
    <source>
        <dbReference type="ARBA" id="ARBA00022771"/>
    </source>
</evidence>
<feature type="domain" description="C2H2-type" evidence="9">
    <location>
        <begin position="238"/>
        <end position="264"/>
    </location>
</feature>
<feature type="domain" description="C2H2-type" evidence="9">
    <location>
        <begin position="210"/>
        <end position="237"/>
    </location>
</feature>
<feature type="region of interest" description="Disordered" evidence="8">
    <location>
        <begin position="96"/>
        <end position="146"/>
    </location>
</feature>
<organism evidence="10 11">
    <name type="scientific">Orchesella dallaii</name>
    <dbReference type="NCBI Taxonomy" id="48710"/>
    <lineage>
        <taxon>Eukaryota</taxon>
        <taxon>Metazoa</taxon>
        <taxon>Ecdysozoa</taxon>
        <taxon>Arthropoda</taxon>
        <taxon>Hexapoda</taxon>
        <taxon>Collembola</taxon>
        <taxon>Entomobryomorpha</taxon>
        <taxon>Entomobryoidea</taxon>
        <taxon>Orchesellidae</taxon>
        <taxon>Orchesellinae</taxon>
        <taxon>Orchesella</taxon>
    </lineage>
</organism>
<dbReference type="Pfam" id="PF13912">
    <property type="entry name" value="zf-C2H2_6"/>
    <property type="match status" value="2"/>
</dbReference>
<feature type="compositionally biased region" description="Polar residues" evidence="8">
    <location>
        <begin position="96"/>
        <end position="109"/>
    </location>
</feature>
<keyword evidence="3" id="KW-0677">Repeat</keyword>
<dbReference type="SMART" id="SM00355">
    <property type="entry name" value="ZnF_C2H2"/>
    <property type="match status" value="5"/>
</dbReference>
<evidence type="ECO:0000256" key="3">
    <source>
        <dbReference type="ARBA" id="ARBA00022737"/>
    </source>
</evidence>
<evidence type="ECO:0000256" key="7">
    <source>
        <dbReference type="PROSITE-ProRule" id="PRU00042"/>
    </source>
</evidence>
<evidence type="ECO:0000256" key="2">
    <source>
        <dbReference type="ARBA" id="ARBA00022723"/>
    </source>
</evidence>
<dbReference type="Pfam" id="PF00096">
    <property type="entry name" value="zf-C2H2"/>
    <property type="match status" value="3"/>
</dbReference>
<dbReference type="InterPro" id="IPR036236">
    <property type="entry name" value="Znf_C2H2_sf"/>
</dbReference>
<comment type="caution">
    <text evidence="10">The sequence shown here is derived from an EMBL/GenBank/DDBJ whole genome shotgun (WGS) entry which is preliminary data.</text>
</comment>
<gene>
    <name evidence="10" type="ORF">ODALV1_LOCUS4543</name>
</gene>
<dbReference type="PROSITE" id="PS00028">
    <property type="entry name" value="ZINC_FINGER_C2H2_1"/>
    <property type="match status" value="5"/>
</dbReference>
<dbReference type="PANTHER" id="PTHR24394">
    <property type="entry name" value="ZINC FINGER PROTEIN"/>
    <property type="match status" value="1"/>
</dbReference>
<dbReference type="Gene3D" id="3.30.160.60">
    <property type="entry name" value="Classic Zinc Finger"/>
    <property type="match status" value="4"/>
</dbReference>
<comment type="subcellular location">
    <subcellularLocation>
        <location evidence="1">Nucleus</location>
    </subcellularLocation>
</comment>
<feature type="region of interest" description="Disordered" evidence="8">
    <location>
        <begin position="61"/>
        <end position="81"/>
    </location>
</feature>
<dbReference type="InterPro" id="IPR013087">
    <property type="entry name" value="Znf_C2H2_type"/>
</dbReference>
<evidence type="ECO:0000256" key="1">
    <source>
        <dbReference type="ARBA" id="ARBA00004123"/>
    </source>
</evidence>
<feature type="domain" description="C2H2-type" evidence="9">
    <location>
        <begin position="153"/>
        <end position="181"/>
    </location>
</feature>
<keyword evidence="6" id="KW-0539">Nucleus</keyword>
<keyword evidence="4 7" id="KW-0863">Zinc-finger</keyword>
<feature type="domain" description="C2H2-type" evidence="9">
    <location>
        <begin position="182"/>
        <end position="209"/>
    </location>
</feature>
<dbReference type="PROSITE" id="PS50157">
    <property type="entry name" value="ZINC_FINGER_C2H2_2"/>
    <property type="match status" value="5"/>
</dbReference>
<keyword evidence="11" id="KW-1185">Reference proteome</keyword>
<name>A0ABP1PY46_9HEXA</name>
<feature type="compositionally biased region" description="Low complexity" evidence="8">
    <location>
        <begin position="121"/>
        <end position="140"/>
    </location>
</feature>
<proteinExistence type="predicted"/>
<evidence type="ECO:0000256" key="5">
    <source>
        <dbReference type="ARBA" id="ARBA00022833"/>
    </source>
</evidence>
<evidence type="ECO:0000313" key="10">
    <source>
        <dbReference type="EMBL" id="CAL8080084.1"/>
    </source>
</evidence>
<accession>A0ABP1PY46</accession>
<keyword evidence="5" id="KW-0862">Zinc</keyword>
<evidence type="ECO:0000256" key="6">
    <source>
        <dbReference type="ARBA" id="ARBA00023242"/>
    </source>
</evidence>
<protein>
    <recommendedName>
        <fullName evidence="9">C2H2-type domain-containing protein</fullName>
    </recommendedName>
</protein>
<dbReference type="EMBL" id="CAXLJM020000014">
    <property type="protein sequence ID" value="CAL8080084.1"/>
    <property type="molecule type" value="Genomic_DNA"/>
</dbReference>
<dbReference type="PANTHER" id="PTHR24394:SF44">
    <property type="entry name" value="ZINC FINGER PROTEIN 271-LIKE"/>
    <property type="match status" value="1"/>
</dbReference>
<evidence type="ECO:0000256" key="8">
    <source>
        <dbReference type="SAM" id="MobiDB-lite"/>
    </source>
</evidence>
<dbReference type="SUPFAM" id="SSF57667">
    <property type="entry name" value="beta-beta-alpha zinc fingers"/>
    <property type="match status" value="3"/>
</dbReference>
<sequence>MAAKKTEIKQQNSNHDIFATMHQCSYCSESFFSGYSLISHMRIHNKGGKGGVLDTTVTTGGNAFPGFPPPSSSSSSSSNVQNNQVMDYSWHQGNWQWSGSNSAGGQRNQTGNNNEDDDSSSEGSSPSSDSNNINTTTTAPTRRRNTNKSGKIYECQNCTKVFRSYPGLRYHRNSKHTQDGPYKCNYCEKRFCQKSHLSRHESLHTGEKNYACTYCDKTFRIKGNLQIHVRIHTGEKPYACKTCGKKFTQQQSAKSHERLHSKYK</sequence>
<keyword evidence="2" id="KW-0479">Metal-binding</keyword>
<dbReference type="Proteomes" id="UP001642540">
    <property type="component" value="Unassembled WGS sequence"/>
</dbReference>